<dbReference type="EMBL" id="SRLO01000332">
    <property type="protein sequence ID" value="TNN60528.1"/>
    <property type="molecule type" value="Genomic_DNA"/>
</dbReference>
<protein>
    <submittedName>
        <fullName evidence="1">Uncharacterized protein</fullName>
    </submittedName>
</protein>
<reference evidence="1 2" key="1">
    <citation type="submission" date="2019-03" db="EMBL/GenBank/DDBJ databases">
        <title>First draft genome of Liparis tanakae, snailfish: a comprehensive survey of snailfish specific genes.</title>
        <authorList>
            <person name="Kim W."/>
            <person name="Song I."/>
            <person name="Jeong J.-H."/>
            <person name="Kim D."/>
            <person name="Kim S."/>
            <person name="Ryu S."/>
            <person name="Song J.Y."/>
            <person name="Lee S.K."/>
        </authorList>
    </citation>
    <scope>NUCLEOTIDE SEQUENCE [LARGE SCALE GENOMIC DNA]</scope>
    <source>
        <tissue evidence="1">Muscle</tissue>
    </source>
</reference>
<comment type="caution">
    <text evidence="1">The sequence shown here is derived from an EMBL/GenBank/DDBJ whole genome shotgun (WGS) entry which is preliminary data.</text>
</comment>
<organism evidence="1 2">
    <name type="scientific">Liparis tanakae</name>
    <name type="common">Tanaka's snailfish</name>
    <dbReference type="NCBI Taxonomy" id="230148"/>
    <lineage>
        <taxon>Eukaryota</taxon>
        <taxon>Metazoa</taxon>
        <taxon>Chordata</taxon>
        <taxon>Craniata</taxon>
        <taxon>Vertebrata</taxon>
        <taxon>Euteleostomi</taxon>
        <taxon>Actinopterygii</taxon>
        <taxon>Neopterygii</taxon>
        <taxon>Teleostei</taxon>
        <taxon>Neoteleostei</taxon>
        <taxon>Acanthomorphata</taxon>
        <taxon>Eupercaria</taxon>
        <taxon>Perciformes</taxon>
        <taxon>Cottioidei</taxon>
        <taxon>Cottales</taxon>
        <taxon>Liparidae</taxon>
        <taxon>Liparis</taxon>
    </lineage>
</organism>
<dbReference type="AlphaFoldDB" id="A0A4Z2H3V6"/>
<evidence type="ECO:0000313" key="1">
    <source>
        <dbReference type="EMBL" id="TNN60528.1"/>
    </source>
</evidence>
<dbReference type="Proteomes" id="UP000314294">
    <property type="component" value="Unassembled WGS sequence"/>
</dbReference>
<gene>
    <name evidence="1" type="ORF">EYF80_029251</name>
</gene>
<sequence length="131" mass="13805">MRLILLPCPTLKSSKASALDRAEPGLPAPPGPGGAGNAFGVEASLQVPLNLALDVSQLGFRQQVVRGARSLCLAERERLGGLTQGVFEGVSQLSLSEGNKVSAPVCQGQDGLLQEGQRLIDIHRFLQHLTL</sequence>
<name>A0A4Z2H3V6_9TELE</name>
<proteinExistence type="predicted"/>
<evidence type="ECO:0000313" key="2">
    <source>
        <dbReference type="Proteomes" id="UP000314294"/>
    </source>
</evidence>
<keyword evidence="2" id="KW-1185">Reference proteome</keyword>
<accession>A0A4Z2H3V6</accession>